<dbReference type="eggNOG" id="COG3380">
    <property type="taxonomic scope" value="Bacteria"/>
</dbReference>
<dbReference type="RefSeq" id="WP_012637465.1">
    <property type="nucleotide sequence ID" value="NC_011901.1"/>
</dbReference>
<evidence type="ECO:0000259" key="1">
    <source>
        <dbReference type="Pfam" id="PF01593"/>
    </source>
</evidence>
<dbReference type="KEGG" id="tgr:Tgr7_0886"/>
<protein>
    <submittedName>
        <fullName evidence="2">Putative transmembrane protein</fullName>
    </submittedName>
</protein>
<dbReference type="STRING" id="396588.Tgr7_0886"/>
<dbReference type="HOGENOM" id="CLU_036034_0_0_6"/>
<dbReference type="SUPFAM" id="SSF51905">
    <property type="entry name" value="FAD/NAD(P)-binding domain"/>
    <property type="match status" value="1"/>
</dbReference>
<proteinExistence type="predicted"/>
<keyword evidence="3" id="KW-1185">Reference proteome</keyword>
<keyword evidence="2" id="KW-0472">Membrane</keyword>
<keyword evidence="2" id="KW-0812">Transmembrane</keyword>
<dbReference type="Pfam" id="PF01593">
    <property type="entry name" value="Amino_oxidase"/>
    <property type="match status" value="1"/>
</dbReference>
<evidence type="ECO:0000313" key="2">
    <source>
        <dbReference type="EMBL" id="ACL71977.1"/>
    </source>
</evidence>
<reference evidence="2 3" key="1">
    <citation type="journal article" date="2011" name="Stand. Genomic Sci.">
        <title>Complete genome sequence of 'Thioalkalivibrio sulfidophilus' HL-EbGr7.</title>
        <authorList>
            <person name="Muyzer G."/>
            <person name="Sorokin D.Y."/>
            <person name="Mavromatis K."/>
            <person name="Lapidus A."/>
            <person name="Clum A."/>
            <person name="Ivanova N."/>
            <person name="Pati A."/>
            <person name="d'Haeseleer P."/>
            <person name="Woyke T."/>
            <person name="Kyrpides N.C."/>
        </authorList>
    </citation>
    <scope>NUCLEOTIDE SEQUENCE [LARGE SCALE GENOMIC DNA]</scope>
    <source>
        <strain evidence="2 3">HL-EbGR7</strain>
    </source>
</reference>
<dbReference type="EMBL" id="CP001339">
    <property type="protein sequence ID" value="ACL71977.1"/>
    <property type="molecule type" value="Genomic_DNA"/>
</dbReference>
<dbReference type="GO" id="GO:0016491">
    <property type="term" value="F:oxidoreductase activity"/>
    <property type="evidence" value="ECO:0007669"/>
    <property type="project" value="InterPro"/>
</dbReference>
<dbReference type="Gene3D" id="3.50.50.60">
    <property type="entry name" value="FAD/NAD(P)-binding domain"/>
    <property type="match status" value="1"/>
</dbReference>
<dbReference type="Pfam" id="PF13450">
    <property type="entry name" value="NAD_binding_8"/>
    <property type="match status" value="1"/>
</dbReference>
<gene>
    <name evidence="2" type="ordered locus">Tgr7_0886</name>
</gene>
<dbReference type="OrthoDB" id="5792777at2"/>
<name>B8GNB6_THISH</name>
<dbReference type="PANTHER" id="PTHR16128:SF5">
    <property type="entry name" value="FAD_NAD(P)-BINDING OXIDOREDUCTASE FAMILY PROTEIN"/>
    <property type="match status" value="1"/>
</dbReference>
<dbReference type="Proteomes" id="UP000002383">
    <property type="component" value="Chromosome"/>
</dbReference>
<dbReference type="PANTHER" id="PTHR16128">
    <property type="entry name" value="FAD/NAD(P)-BINDING OXIDOREDUCTASE FAMILY PROTEIN"/>
    <property type="match status" value="1"/>
</dbReference>
<sequence>MSNPGEHEIAIVGAGMAGMSCAVGLALGDRSAVVLETSGHPGGRMDGLRTQGFEFDAGAQYFTVRDPVFRSYVDTWLSGQRVMPWRGWVVELDRGDFISRESAERYVAQPSMGALVRHLAEFCDVREHQAVARADRVDGLWRLRDGRGVELARCRELVLALPAPMALDILGDAAPQVSTRLAHFETTSCWAVMLGFDEPLPVPFDAAYVNQSPLAWVARNNSKPGRVQREAWVLHATPEWSVGHEDLSDSEVLAHLLRALETALGIESLEPVFTEARFWPHAAPIHTLGEPFLRDASLGLSLCGDWCLAPRVEAAFLSGHALSERLLQP</sequence>
<accession>B8GNB6</accession>
<dbReference type="InterPro" id="IPR036188">
    <property type="entry name" value="FAD/NAD-bd_sf"/>
</dbReference>
<feature type="domain" description="Amine oxidase" evidence="1">
    <location>
        <begin position="101"/>
        <end position="326"/>
    </location>
</feature>
<dbReference type="AlphaFoldDB" id="B8GNB6"/>
<dbReference type="InterPro" id="IPR002937">
    <property type="entry name" value="Amino_oxidase"/>
</dbReference>
<dbReference type="Gene3D" id="3.90.660.10">
    <property type="match status" value="1"/>
</dbReference>
<organism evidence="2 3">
    <name type="scientific">Thioalkalivibrio sulfidiphilus (strain HL-EbGR7)</name>
    <dbReference type="NCBI Taxonomy" id="396588"/>
    <lineage>
        <taxon>Bacteria</taxon>
        <taxon>Pseudomonadati</taxon>
        <taxon>Pseudomonadota</taxon>
        <taxon>Gammaproteobacteria</taxon>
        <taxon>Chromatiales</taxon>
        <taxon>Ectothiorhodospiraceae</taxon>
        <taxon>Thioalkalivibrio</taxon>
    </lineage>
</organism>
<evidence type="ECO:0000313" key="3">
    <source>
        <dbReference type="Proteomes" id="UP000002383"/>
    </source>
</evidence>